<gene>
    <name evidence="1" type="ORF">C4D60_Mb06t36870</name>
</gene>
<comment type="caution">
    <text evidence="1">The sequence shown here is derived from an EMBL/GenBank/DDBJ whole genome shotgun (WGS) entry which is preliminary data.</text>
</comment>
<organism evidence="1 2">
    <name type="scientific">Musa balbisiana</name>
    <name type="common">Banana</name>
    <dbReference type="NCBI Taxonomy" id="52838"/>
    <lineage>
        <taxon>Eukaryota</taxon>
        <taxon>Viridiplantae</taxon>
        <taxon>Streptophyta</taxon>
        <taxon>Embryophyta</taxon>
        <taxon>Tracheophyta</taxon>
        <taxon>Spermatophyta</taxon>
        <taxon>Magnoliopsida</taxon>
        <taxon>Liliopsida</taxon>
        <taxon>Zingiberales</taxon>
        <taxon>Musaceae</taxon>
        <taxon>Musa</taxon>
    </lineage>
</organism>
<accession>A0A4S8ITB1</accession>
<proteinExistence type="predicted"/>
<dbReference type="Proteomes" id="UP000317650">
    <property type="component" value="Chromosome 6"/>
</dbReference>
<dbReference type="EMBL" id="PYDT01000009">
    <property type="protein sequence ID" value="THU51988.1"/>
    <property type="molecule type" value="Genomic_DNA"/>
</dbReference>
<name>A0A4S8ITB1_MUSBA</name>
<keyword evidence="2" id="KW-1185">Reference proteome</keyword>
<evidence type="ECO:0000313" key="1">
    <source>
        <dbReference type="EMBL" id="THU51988.1"/>
    </source>
</evidence>
<evidence type="ECO:0008006" key="3">
    <source>
        <dbReference type="Google" id="ProtNLM"/>
    </source>
</evidence>
<sequence>MWYNRLRLFLVSFFDHLAREFEFHFLANVQPKPSMAMLLGLRQKEDKSLSLFVTHFAIVMQGVPYAHPVLVTYLG</sequence>
<dbReference type="AlphaFoldDB" id="A0A4S8ITB1"/>
<evidence type="ECO:0000313" key="2">
    <source>
        <dbReference type="Proteomes" id="UP000317650"/>
    </source>
</evidence>
<reference evidence="1 2" key="1">
    <citation type="journal article" date="2019" name="Nat. Plants">
        <title>Genome sequencing of Musa balbisiana reveals subgenome evolution and function divergence in polyploid bananas.</title>
        <authorList>
            <person name="Yao X."/>
        </authorList>
    </citation>
    <scope>NUCLEOTIDE SEQUENCE [LARGE SCALE GENOMIC DNA]</scope>
    <source>
        <strain evidence="2">cv. DH-PKW</strain>
        <tissue evidence="1">Leaves</tissue>
    </source>
</reference>
<protein>
    <recommendedName>
        <fullName evidence="3">Retrotransposon gag domain-containing protein</fullName>
    </recommendedName>
</protein>